<dbReference type="InterPro" id="IPR036770">
    <property type="entry name" value="Ankyrin_rpt-contain_sf"/>
</dbReference>
<evidence type="ECO:0000313" key="4">
    <source>
        <dbReference type="EMBL" id="KAG9955305.1"/>
    </source>
</evidence>
<dbReference type="PROSITE" id="PS50088">
    <property type="entry name" value="ANK_REPEAT"/>
    <property type="match status" value="3"/>
</dbReference>
<feature type="repeat" description="ANK" evidence="3">
    <location>
        <begin position="15"/>
        <end position="47"/>
    </location>
</feature>
<protein>
    <submittedName>
        <fullName evidence="4">Uncharacterized protein</fullName>
    </submittedName>
</protein>
<dbReference type="Proteomes" id="UP000729357">
    <property type="component" value="Unassembled WGS sequence"/>
</dbReference>
<dbReference type="SUPFAM" id="SSF48403">
    <property type="entry name" value="Ankyrin repeat"/>
    <property type="match status" value="1"/>
</dbReference>
<evidence type="ECO:0000256" key="3">
    <source>
        <dbReference type="PROSITE-ProRule" id="PRU00023"/>
    </source>
</evidence>
<dbReference type="InterPro" id="IPR002110">
    <property type="entry name" value="Ankyrin_rpt"/>
</dbReference>
<dbReference type="SMART" id="SM00248">
    <property type="entry name" value="ANK"/>
    <property type="match status" value="4"/>
</dbReference>
<sequence>MLLDSGADVNAQGGEYGNALQAASAGGHEKMVQMLLDRGADANAQGGDYGNALQAASGEGHRKIVQMLLDRGARPTAKVLFSVLSRKLSTTVRLLVPYLSEDAVLERDADHGKSPLHWAAELGYTSLTNRCLGLGADVDATDNYGETALHYAAENRHLDIIQILIQENVNRTIVDSMDEQRSTVREGLVQAVAEGLIKTSSHICSNELVQSNLNQAISFYFLPKLGVYFAKDCKNGVSRMIVGQDREIQRSSSLFAQIVLEEE</sequence>
<feature type="non-terminal residue" evidence="4">
    <location>
        <position position="263"/>
    </location>
</feature>
<dbReference type="Gene3D" id="1.25.40.20">
    <property type="entry name" value="Ankyrin repeat-containing domain"/>
    <property type="match status" value="2"/>
</dbReference>
<name>A0A9P8F9G5_AURME</name>
<reference evidence="4" key="1">
    <citation type="journal article" date="2021" name="J Fungi (Basel)">
        <title>Virulence traits and population genomics of the black yeast Aureobasidium melanogenum.</title>
        <authorList>
            <person name="Cernosa A."/>
            <person name="Sun X."/>
            <person name="Gostincar C."/>
            <person name="Fang C."/>
            <person name="Gunde-Cimerman N."/>
            <person name="Song Z."/>
        </authorList>
    </citation>
    <scope>NUCLEOTIDE SEQUENCE</scope>
    <source>
        <strain evidence="4">EXF-9298</strain>
    </source>
</reference>
<keyword evidence="2 3" id="KW-0040">ANK repeat</keyword>
<reference evidence="4" key="2">
    <citation type="submission" date="2021-08" db="EMBL/GenBank/DDBJ databases">
        <authorList>
            <person name="Gostincar C."/>
            <person name="Sun X."/>
            <person name="Song Z."/>
            <person name="Gunde-Cimerman N."/>
        </authorList>
    </citation>
    <scope>NUCLEOTIDE SEQUENCE</scope>
    <source>
        <strain evidence="4">EXF-9298</strain>
    </source>
</reference>
<keyword evidence="1" id="KW-0677">Repeat</keyword>
<dbReference type="AlphaFoldDB" id="A0A9P8F9G5"/>
<dbReference type="PROSITE" id="PS50297">
    <property type="entry name" value="ANK_REP_REGION"/>
    <property type="match status" value="3"/>
</dbReference>
<evidence type="ECO:0000313" key="5">
    <source>
        <dbReference type="Proteomes" id="UP000729357"/>
    </source>
</evidence>
<gene>
    <name evidence="4" type="ORF">KCU98_g17685</name>
</gene>
<proteinExistence type="predicted"/>
<organism evidence="4 5">
    <name type="scientific">Aureobasidium melanogenum</name>
    <name type="common">Aureobasidium pullulans var. melanogenum</name>
    <dbReference type="NCBI Taxonomy" id="46634"/>
    <lineage>
        <taxon>Eukaryota</taxon>
        <taxon>Fungi</taxon>
        <taxon>Dikarya</taxon>
        <taxon>Ascomycota</taxon>
        <taxon>Pezizomycotina</taxon>
        <taxon>Dothideomycetes</taxon>
        <taxon>Dothideomycetidae</taxon>
        <taxon>Dothideales</taxon>
        <taxon>Saccotheciaceae</taxon>
        <taxon>Aureobasidium</taxon>
    </lineage>
</organism>
<dbReference type="EMBL" id="JAHFXS010004446">
    <property type="protein sequence ID" value="KAG9955305.1"/>
    <property type="molecule type" value="Genomic_DNA"/>
</dbReference>
<feature type="repeat" description="ANK" evidence="3">
    <location>
        <begin position="144"/>
        <end position="176"/>
    </location>
</feature>
<dbReference type="PANTHER" id="PTHR24171">
    <property type="entry name" value="ANKYRIN REPEAT DOMAIN-CONTAINING PROTEIN 39-RELATED"/>
    <property type="match status" value="1"/>
</dbReference>
<evidence type="ECO:0000256" key="1">
    <source>
        <dbReference type="ARBA" id="ARBA00022737"/>
    </source>
</evidence>
<feature type="repeat" description="ANK" evidence="3">
    <location>
        <begin position="111"/>
        <end position="143"/>
    </location>
</feature>
<evidence type="ECO:0000256" key="2">
    <source>
        <dbReference type="ARBA" id="ARBA00023043"/>
    </source>
</evidence>
<accession>A0A9P8F9G5</accession>
<keyword evidence="5" id="KW-1185">Reference proteome</keyword>
<comment type="caution">
    <text evidence="4">The sequence shown here is derived from an EMBL/GenBank/DDBJ whole genome shotgun (WGS) entry which is preliminary data.</text>
</comment>
<dbReference type="Pfam" id="PF12796">
    <property type="entry name" value="Ank_2"/>
    <property type="match status" value="2"/>
</dbReference>